<evidence type="ECO:0000256" key="1">
    <source>
        <dbReference type="SAM" id="MobiDB-lite"/>
    </source>
</evidence>
<feature type="region of interest" description="Disordered" evidence="1">
    <location>
        <begin position="61"/>
        <end position="91"/>
    </location>
</feature>
<feature type="compositionally biased region" description="Basic and acidic residues" evidence="1">
    <location>
        <begin position="76"/>
        <end position="87"/>
    </location>
</feature>
<evidence type="ECO:0000313" key="3">
    <source>
        <dbReference type="Proteomes" id="UP000485058"/>
    </source>
</evidence>
<keyword evidence="3" id="KW-1185">Reference proteome</keyword>
<sequence>MQLEEEAAMVSQQRWWTRKQLVVFFGNAGIGTRGLPQGGGEAKSGKQTDKLPGKLAAVDELSSAVNSPQPCEEELDRSNPTRPEGWKPRRPAWNQRCEAPVRGFMLSSL</sequence>
<proteinExistence type="predicted"/>
<dbReference type="EMBL" id="BLLF01000903">
    <property type="protein sequence ID" value="GFH15806.1"/>
    <property type="molecule type" value="Genomic_DNA"/>
</dbReference>
<gene>
    <name evidence="2" type="ORF">HaLaN_12107</name>
</gene>
<protein>
    <submittedName>
        <fullName evidence="2">Uncharacterized protein</fullName>
    </submittedName>
</protein>
<reference evidence="2 3" key="1">
    <citation type="submission" date="2020-02" db="EMBL/GenBank/DDBJ databases">
        <title>Draft genome sequence of Haematococcus lacustris strain NIES-144.</title>
        <authorList>
            <person name="Morimoto D."/>
            <person name="Nakagawa S."/>
            <person name="Yoshida T."/>
            <person name="Sawayama S."/>
        </authorList>
    </citation>
    <scope>NUCLEOTIDE SEQUENCE [LARGE SCALE GENOMIC DNA]</scope>
    <source>
        <strain evidence="2 3">NIES-144</strain>
    </source>
</reference>
<comment type="caution">
    <text evidence="2">The sequence shown here is derived from an EMBL/GenBank/DDBJ whole genome shotgun (WGS) entry which is preliminary data.</text>
</comment>
<name>A0A699Z9C7_HAELA</name>
<dbReference type="Proteomes" id="UP000485058">
    <property type="component" value="Unassembled WGS sequence"/>
</dbReference>
<dbReference type="AlphaFoldDB" id="A0A699Z9C7"/>
<organism evidence="2 3">
    <name type="scientific">Haematococcus lacustris</name>
    <name type="common">Green alga</name>
    <name type="synonym">Haematococcus pluvialis</name>
    <dbReference type="NCBI Taxonomy" id="44745"/>
    <lineage>
        <taxon>Eukaryota</taxon>
        <taxon>Viridiplantae</taxon>
        <taxon>Chlorophyta</taxon>
        <taxon>core chlorophytes</taxon>
        <taxon>Chlorophyceae</taxon>
        <taxon>CS clade</taxon>
        <taxon>Chlamydomonadales</taxon>
        <taxon>Haematococcaceae</taxon>
        <taxon>Haematococcus</taxon>
    </lineage>
</organism>
<evidence type="ECO:0000313" key="2">
    <source>
        <dbReference type="EMBL" id="GFH15806.1"/>
    </source>
</evidence>
<accession>A0A699Z9C7</accession>